<dbReference type="SUPFAM" id="SSF55469">
    <property type="entry name" value="FMN-dependent nitroreductase-like"/>
    <property type="match status" value="2"/>
</dbReference>
<dbReference type="NCBIfam" id="NF047509">
    <property type="entry name" value="Rv3131_FMN_oxido"/>
    <property type="match status" value="1"/>
</dbReference>
<proteinExistence type="predicted"/>
<gene>
    <name evidence="2" type="ORF">GCM10010503_34720</name>
</gene>
<feature type="domain" description="Nitroreductase" evidence="1">
    <location>
        <begin position="122"/>
        <end position="312"/>
    </location>
</feature>
<dbReference type="PANTHER" id="PTHR23026">
    <property type="entry name" value="NADPH NITROREDUCTASE"/>
    <property type="match status" value="1"/>
</dbReference>
<organism evidence="2 3">
    <name type="scientific">Streptomyces lucensis JCM 4490</name>
    <dbReference type="NCBI Taxonomy" id="1306176"/>
    <lineage>
        <taxon>Bacteria</taxon>
        <taxon>Bacillati</taxon>
        <taxon>Actinomycetota</taxon>
        <taxon>Actinomycetes</taxon>
        <taxon>Kitasatosporales</taxon>
        <taxon>Streptomycetaceae</taxon>
        <taxon>Streptomyces</taxon>
    </lineage>
</organism>
<accession>A0A918MQZ6</accession>
<reference evidence="2" key="2">
    <citation type="submission" date="2020-09" db="EMBL/GenBank/DDBJ databases">
        <authorList>
            <person name="Sun Q."/>
            <person name="Ohkuma M."/>
        </authorList>
    </citation>
    <scope>NUCLEOTIDE SEQUENCE</scope>
    <source>
        <strain evidence="2">JCM 4490</strain>
    </source>
</reference>
<dbReference type="GO" id="GO:0016491">
    <property type="term" value="F:oxidoreductase activity"/>
    <property type="evidence" value="ECO:0007669"/>
    <property type="project" value="InterPro"/>
</dbReference>
<dbReference type="RefSeq" id="WP_190016260.1">
    <property type="nucleotide sequence ID" value="NZ_BMUE01000007.1"/>
</dbReference>
<evidence type="ECO:0000313" key="3">
    <source>
        <dbReference type="Proteomes" id="UP000620224"/>
    </source>
</evidence>
<dbReference type="AlphaFoldDB" id="A0A918MQZ6"/>
<keyword evidence="3" id="KW-1185">Reference proteome</keyword>
<sequence>MDTQQPDAKTVAGLVAEAAAAPSMHNAQPWRFRFLAGRRVLLLYADLERAMPRSDPGNRALYIGCGAALFNARVAAAHAGLAPGVRLLPDAAEPLLLAAVHLPGTREAPPDEDDLTRLHPAIRDRHTSRYPFEEKDIPQDVRSTLREAAGREGAGLLFPGPWHVETVLELVHDAESRDALDPEAMQDLHRWTRFGPEADVATDGVPEYAFGPRLRDGRAPLRDFAGRRAVADRGSTAFEKNPHLAMLSTPGDTAADWLRAGQALERVLLEATLAGLATSLTSHALESPDLRLLTRDPMAGTGHVQMVLRLGYGPQGPATPRRPVRDVLDIVP</sequence>
<dbReference type="InterPro" id="IPR050627">
    <property type="entry name" value="Nitroreductase/BluB"/>
</dbReference>
<protein>
    <submittedName>
        <fullName evidence="2">Nitroreductase</fullName>
    </submittedName>
</protein>
<evidence type="ECO:0000259" key="1">
    <source>
        <dbReference type="Pfam" id="PF00881"/>
    </source>
</evidence>
<reference evidence="2" key="1">
    <citation type="journal article" date="2014" name="Int. J. Syst. Evol. Microbiol.">
        <title>Complete genome sequence of Corynebacterium casei LMG S-19264T (=DSM 44701T), isolated from a smear-ripened cheese.</title>
        <authorList>
            <consortium name="US DOE Joint Genome Institute (JGI-PGF)"/>
            <person name="Walter F."/>
            <person name="Albersmeier A."/>
            <person name="Kalinowski J."/>
            <person name="Ruckert C."/>
        </authorList>
    </citation>
    <scope>NUCLEOTIDE SEQUENCE</scope>
    <source>
        <strain evidence="2">JCM 4490</strain>
    </source>
</reference>
<dbReference type="InterPro" id="IPR029479">
    <property type="entry name" value="Nitroreductase"/>
</dbReference>
<evidence type="ECO:0000313" key="2">
    <source>
        <dbReference type="EMBL" id="GGW54836.1"/>
    </source>
</evidence>
<dbReference type="Pfam" id="PF00881">
    <property type="entry name" value="Nitroreductase"/>
    <property type="match status" value="1"/>
</dbReference>
<name>A0A918MQZ6_9ACTN</name>
<dbReference type="Proteomes" id="UP000620224">
    <property type="component" value="Unassembled WGS sequence"/>
</dbReference>
<dbReference type="Gene3D" id="3.40.109.10">
    <property type="entry name" value="NADH Oxidase"/>
    <property type="match status" value="1"/>
</dbReference>
<comment type="caution">
    <text evidence="2">The sequence shown here is derived from an EMBL/GenBank/DDBJ whole genome shotgun (WGS) entry which is preliminary data.</text>
</comment>
<dbReference type="InterPro" id="IPR000415">
    <property type="entry name" value="Nitroreductase-like"/>
</dbReference>
<dbReference type="PANTHER" id="PTHR23026:SF123">
    <property type="entry name" value="NAD(P)H NITROREDUCTASE RV3131-RELATED"/>
    <property type="match status" value="1"/>
</dbReference>
<dbReference type="EMBL" id="BMUE01000007">
    <property type="protein sequence ID" value="GGW54836.1"/>
    <property type="molecule type" value="Genomic_DNA"/>
</dbReference>